<gene>
    <name evidence="1" type="ORF">EI74_0174</name>
</gene>
<comment type="caution">
    <text evidence="1">The sequence shown here is derived from an EMBL/GenBank/DDBJ whole genome shotgun (WGS) entry which is preliminary data.</text>
</comment>
<dbReference type="Proteomes" id="UP000295518">
    <property type="component" value="Unassembled WGS sequence"/>
</dbReference>
<sequence>MKKLNTLLDSNNTKIVWDILEGYNAYIRSKSIHRSVKENYFEATLAKLSDLQRIIFLKHFFNIKMPAELNLDLLTFKQNLYLTTNNFLENFYA</sequence>
<dbReference type="AlphaFoldDB" id="A0A4R6IG75"/>
<keyword evidence="2" id="KW-1185">Reference proteome</keyword>
<organism evidence="1 2">
    <name type="scientific">Mycoplasma testudineum</name>
    <dbReference type="NCBI Taxonomy" id="244584"/>
    <lineage>
        <taxon>Bacteria</taxon>
        <taxon>Bacillati</taxon>
        <taxon>Mycoplasmatota</taxon>
        <taxon>Mollicutes</taxon>
        <taxon>Mycoplasmataceae</taxon>
        <taxon>Mycoplasma</taxon>
    </lineage>
</organism>
<evidence type="ECO:0000313" key="1">
    <source>
        <dbReference type="EMBL" id="TDO21152.1"/>
    </source>
</evidence>
<dbReference type="RefSeq" id="WP_094254336.1">
    <property type="nucleotide sequence ID" value="NZ_NNCE01000001.1"/>
</dbReference>
<accession>A0A4R6IG75</accession>
<protein>
    <submittedName>
        <fullName evidence="1">Uncharacterized protein</fullName>
    </submittedName>
</protein>
<name>A0A4R6IG75_9MOLU</name>
<reference evidence="1 2" key="1">
    <citation type="submission" date="2019-03" db="EMBL/GenBank/DDBJ databases">
        <title>Genomic Encyclopedia of Archaeal and Bacterial Type Strains, Phase II (KMG-II): from individual species to whole genera.</title>
        <authorList>
            <person name="Goeker M."/>
        </authorList>
    </citation>
    <scope>NUCLEOTIDE SEQUENCE [LARGE SCALE GENOMIC DNA]</scope>
    <source>
        <strain evidence="1 2">ATCC 700618</strain>
    </source>
</reference>
<dbReference type="EMBL" id="SNWN01000009">
    <property type="protein sequence ID" value="TDO21152.1"/>
    <property type="molecule type" value="Genomic_DNA"/>
</dbReference>
<evidence type="ECO:0000313" key="2">
    <source>
        <dbReference type="Proteomes" id="UP000295518"/>
    </source>
</evidence>
<proteinExistence type="predicted"/>